<gene>
    <name evidence="1" type="ORF">g.26354</name>
</gene>
<evidence type="ECO:0000313" key="1">
    <source>
        <dbReference type="EMBL" id="JAS08466.1"/>
    </source>
</evidence>
<organism evidence="1">
    <name type="scientific">Clastoptera arizonana</name>
    <name type="common">Arizona spittle bug</name>
    <dbReference type="NCBI Taxonomy" id="38151"/>
    <lineage>
        <taxon>Eukaryota</taxon>
        <taxon>Metazoa</taxon>
        <taxon>Ecdysozoa</taxon>
        <taxon>Arthropoda</taxon>
        <taxon>Hexapoda</taxon>
        <taxon>Insecta</taxon>
        <taxon>Pterygota</taxon>
        <taxon>Neoptera</taxon>
        <taxon>Paraneoptera</taxon>
        <taxon>Hemiptera</taxon>
        <taxon>Auchenorrhyncha</taxon>
        <taxon>Cercopoidea</taxon>
        <taxon>Clastopteridae</taxon>
        <taxon>Clastoptera</taxon>
    </lineage>
</organism>
<accession>A0A1B6C4P3</accession>
<reference evidence="1" key="1">
    <citation type="submission" date="2015-12" db="EMBL/GenBank/DDBJ databases">
        <title>De novo transcriptome assembly of four potential Pierce s Disease insect vectors from Arizona vineyards.</title>
        <authorList>
            <person name="Tassone E.E."/>
        </authorList>
    </citation>
    <scope>NUCLEOTIDE SEQUENCE</scope>
</reference>
<name>A0A1B6C4P3_9HEMI</name>
<feature type="non-terminal residue" evidence="1">
    <location>
        <position position="1"/>
    </location>
</feature>
<dbReference type="EMBL" id="GEDC01028832">
    <property type="protein sequence ID" value="JAS08466.1"/>
    <property type="molecule type" value="Transcribed_RNA"/>
</dbReference>
<proteinExistence type="predicted"/>
<feature type="non-terminal residue" evidence="1">
    <location>
        <position position="180"/>
    </location>
</feature>
<sequence>TEGQVNDKAEGSCCDNCCVGLCGSKSNWKCYCTHEICGSNTNMVTGKSQYQNSDCSVDLQKLFEFCEKNATKSCSGMKIELNNIIKFCNEFGQVKNDQVIKSCCSTEKNEQIQSNEQIKPVPESKYEQKKEEPSFKDVLNYMESFHPTEVTQNQNINTVIQTVNVNEQTEPLQDPQLPQT</sequence>
<dbReference type="AlphaFoldDB" id="A0A1B6C4P3"/>
<protein>
    <submittedName>
        <fullName evidence="1">Uncharacterized protein</fullName>
    </submittedName>
</protein>